<feature type="domain" description="N-acetylmuramoyl-L-alanine amidase" evidence="5">
    <location>
        <begin position="29"/>
        <end position="200"/>
    </location>
</feature>
<dbReference type="InterPro" id="IPR036505">
    <property type="entry name" value="Amidase/PGRP_sf"/>
</dbReference>
<evidence type="ECO:0000259" key="5">
    <source>
        <dbReference type="Pfam" id="PF01510"/>
    </source>
</evidence>
<dbReference type="Pfam" id="PF01510">
    <property type="entry name" value="Amidase_2"/>
    <property type="match status" value="1"/>
</dbReference>
<comment type="catalytic activity">
    <reaction evidence="1">
        <text>Hydrolyzes the link between N-acetylmuramoyl residues and L-amino acid residues in certain cell-wall glycopeptides.</text>
        <dbReference type="EC" id="3.5.1.28"/>
    </reaction>
</comment>
<name>A0ABU8DK48_ERWAP</name>
<dbReference type="InterPro" id="IPR051206">
    <property type="entry name" value="NAMLAA_amidase_2"/>
</dbReference>
<dbReference type="RefSeq" id="WP_099753756.1">
    <property type="nucleotide sequence ID" value="NZ_JBANEI010000017.1"/>
</dbReference>
<organism evidence="6 7">
    <name type="scientific">Erwinia aphidicola</name>
    <dbReference type="NCBI Taxonomy" id="68334"/>
    <lineage>
        <taxon>Bacteria</taxon>
        <taxon>Pseudomonadati</taxon>
        <taxon>Pseudomonadota</taxon>
        <taxon>Gammaproteobacteria</taxon>
        <taxon>Enterobacterales</taxon>
        <taxon>Erwiniaceae</taxon>
        <taxon>Erwinia</taxon>
    </lineage>
</organism>
<sequence length="207" mass="23729">MLYIDDHGYIDDDRIIVKIFNKIEREKMDKVNGIVVHQTNAPTASSTFNSYQNAGANGAHFLIDRDGTIYQTASVFRVTWHVGTMKSRCYLTKKCKPAEFDKAAGLEKSWRNHPEISKLEKKKKFPDRYPGNIDSIGIEIVGKAQKMIDEKGLNIGDVYEPVNEQQNRSLDWLIKELSDTLKTSMKEIYRHSEIARKNKTEASTATW</sequence>
<keyword evidence="7" id="KW-1185">Reference proteome</keyword>
<evidence type="ECO:0000256" key="1">
    <source>
        <dbReference type="ARBA" id="ARBA00001561"/>
    </source>
</evidence>
<evidence type="ECO:0000256" key="4">
    <source>
        <dbReference type="ARBA" id="ARBA00023316"/>
    </source>
</evidence>
<dbReference type="PANTHER" id="PTHR30417">
    <property type="entry name" value="N-ACETYLMURAMOYL-L-ALANINE AMIDASE AMID"/>
    <property type="match status" value="1"/>
</dbReference>
<evidence type="ECO:0000256" key="2">
    <source>
        <dbReference type="ARBA" id="ARBA00011901"/>
    </source>
</evidence>
<keyword evidence="3" id="KW-0378">Hydrolase</keyword>
<keyword evidence="4" id="KW-0961">Cell wall biogenesis/degradation</keyword>
<evidence type="ECO:0000313" key="7">
    <source>
        <dbReference type="Proteomes" id="UP001306592"/>
    </source>
</evidence>
<dbReference type="InterPro" id="IPR002502">
    <property type="entry name" value="Amidase_domain"/>
</dbReference>
<dbReference type="CDD" id="cd06583">
    <property type="entry name" value="PGRP"/>
    <property type="match status" value="1"/>
</dbReference>
<dbReference type="Gene3D" id="3.40.80.10">
    <property type="entry name" value="Peptidoglycan recognition protein-like"/>
    <property type="match status" value="1"/>
</dbReference>
<dbReference type="EMBL" id="JBANEI010000017">
    <property type="protein sequence ID" value="MEI2683891.1"/>
    <property type="molecule type" value="Genomic_DNA"/>
</dbReference>
<comment type="caution">
    <text evidence="6">The sequence shown here is derived from an EMBL/GenBank/DDBJ whole genome shotgun (WGS) entry which is preliminary data.</text>
</comment>
<protein>
    <recommendedName>
        <fullName evidence="2">N-acetylmuramoyl-L-alanine amidase</fullName>
        <ecNumber evidence="2">3.5.1.28</ecNumber>
    </recommendedName>
</protein>
<reference evidence="6 7" key="1">
    <citation type="submission" date="2024-02" db="EMBL/GenBank/DDBJ databases">
        <title>First report Erwinia aphidicola in onion in Chile.</title>
        <authorList>
            <person name="Valenzuela M."/>
            <person name="Pena M."/>
            <person name="Dutta B."/>
        </authorList>
    </citation>
    <scope>NUCLEOTIDE SEQUENCE [LARGE SCALE GENOMIC DNA]</scope>
    <source>
        <strain evidence="6 7">QCJ3A</strain>
    </source>
</reference>
<gene>
    <name evidence="6" type="ORF">V8N49_19780</name>
</gene>
<dbReference type="EC" id="3.5.1.28" evidence="2"/>
<proteinExistence type="predicted"/>
<evidence type="ECO:0000313" key="6">
    <source>
        <dbReference type="EMBL" id="MEI2683891.1"/>
    </source>
</evidence>
<dbReference type="SUPFAM" id="SSF55846">
    <property type="entry name" value="N-acetylmuramoyl-L-alanine amidase-like"/>
    <property type="match status" value="1"/>
</dbReference>
<accession>A0ABU8DK48</accession>
<evidence type="ECO:0000256" key="3">
    <source>
        <dbReference type="ARBA" id="ARBA00022801"/>
    </source>
</evidence>
<dbReference type="PANTHER" id="PTHR30417:SF1">
    <property type="entry name" value="N-ACETYLMURAMOYL-L-ALANINE AMIDASE AMID"/>
    <property type="match status" value="1"/>
</dbReference>
<dbReference type="Proteomes" id="UP001306592">
    <property type="component" value="Unassembled WGS sequence"/>
</dbReference>